<feature type="transmembrane region" description="Helical" evidence="6">
    <location>
        <begin position="240"/>
        <end position="261"/>
    </location>
</feature>
<dbReference type="PANTHER" id="PTHR43370:SF2">
    <property type="entry name" value="ABC TRANSPORTER PERMEASE PROTEIN"/>
    <property type="match status" value="1"/>
</dbReference>
<dbReference type="PANTHER" id="PTHR43370">
    <property type="entry name" value="SUGAR ABC TRANSPORTER INTEGRAL MEMBRANE PROTEIN-RELATED"/>
    <property type="match status" value="1"/>
</dbReference>
<feature type="transmembrane region" description="Helical" evidence="6">
    <location>
        <begin position="267"/>
        <end position="286"/>
    </location>
</feature>
<sequence>MGVMAQLLGAAIGEGTPLLLAALGCLLSERVGIINLGAEGMMLMGAVSTALVSAQGGDVWVALVCGAAAGGVLGVLHALTTVTLRANQIVSGLAITLFGTGLSAYLGKPIAGNPVPGAIPVLNLPLLDKIPWIGPVFAHLDVVVWFSVILAVALFLYIERTSWGLNLRAVGDSPATADVMGIHVLRHRYAYVVLGGMLVGLSGAYLLFSTSPSWVEGMTAGRGWIAVALVIFARWNPVRAVFGAYLFGGLDALGFRIQLMGTETPSYFLKMLPYVLTVVVLMILGLRSRRRYSGMPLSLGSAYVREERS</sequence>
<evidence type="ECO:0000313" key="7">
    <source>
        <dbReference type="EMBL" id="CAB3392295.1"/>
    </source>
</evidence>
<evidence type="ECO:0000256" key="5">
    <source>
        <dbReference type="ARBA" id="ARBA00023136"/>
    </source>
</evidence>
<name>A0A6F9E5Z7_9BACL</name>
<evidence type="ECO:0000256" key="6">
    <source>
        <dbReference type="SAM" id="Phobius"/>
    </source>
</evidence>
<dbReference type="GO" id="GO:0022857">
    <property type="term" value="F:transmembrane transporter activity"/>
    <property type="evidence" value="ECO:0007669"/>
    <property type="project" value="InterPro"/>
</dbReference>
<keyword evidence="3 6" id="KW-0812">Transmembrane</keyword>
<feature type="transmembrane region" description="Helical" evidence="6">
    <location>
        <begin position="132"/>
        <end position="158"/>
    </location>
</feature>
<evidence type="ECO:0000313" key="8">
    <source>
        <dbReference type="Proteomes" id="UP000502196"/>
    </source>
</evidence>
<dbReference type="Pfam" id="PF02653">
    <property type="entry name" value="BPD_transp_2"/>
    <property type="match status" value="1"/>
</dbReference>
<dbReference type="EMBL" id="LR792683">
    <property type="protein sequence ID" value="CAB3392295.1"/>
    <property type="molecule type" value="Genomic_DNA"/>
</dbReference>
<dbReference type="GO" id="GO:0005886">
    <property type="term" value="C:plasma membrane"/>
    <property type="evidence" value="ECO:0007669"/>
    <property type="project" value="UniProtKB-SubCell"/>
</dbReference>
<proteinExistence type="predicted"/>
<keyword evidence="2" id="KW-1003">Cell membrane</keyword>
<organism evidence="7 8">
    <name type="scientific">Kyrpidia spormannii</name>
    <dbReference type="NCBI Taxonomy" id="2055160"/>
    <lineage>
        <taxon>Bacteria</taxon>
        <taxon>Bacillati</taxon>
        <taxon>Bacillota</taxon>
        <taxon>Bacilli</taxon>
        <taxon>Bacillales</taxon>
        <taxon>Alicyclobacillaceae</taxon>
        <taxon>Kyrpidia</taxon>
    </lineage>
</organism>
<dbReference type="AlphaFoldDB" id="A0A6F9E5Z7"/>
<evidence type="ECO:0000256" key="3">
    <source>
        <dbReference type="ARBA" id="ARBA00022692"/>
    </source>
</evidence>
<evidence type="ECO:0000256" key="4">
    <source>
        <dbReference type="ARBA" id="ARBA00022989"/>
    </source>
</evidence>
<feature type="transmembrane region" description="Helical" evidence="6">
    <location>
        <begin position="6"/>
        <end position="26"/>
    </location>
</feature>
<feature type="transmembrane region" description="Helical" evidence="6">
    <location>
        <begin position="33"/>
        <end position="53"/>
    </location>
</feature>
<reference evidence="7 8" key="1">
    <citation type="submission" date="2020-04" db="EMBL/GenBank/DDBJ databases">
        <authorList>
            <person name="Hogendoorn C."/>
        </authorList>
    </citation>
    <scope>NUCLEOTIDE SEQUENCE [LARGE SCALE GENOMIC DNA]</scope>
    <source>
        <strain evidence="7">COOX1</strain>
    </source>
</reference>
<feature type="transmembrane region" description="Helical" evidence="6">
    <location>
        <begin position="59"/>
        <end position="79"/>
    </location>
</feature>
<comment type="subcellular location">
    <subcellularLocation>
        <location evidence="1">Cell membrane</location>
        <topology evidence="1">Multi-pass membrane protein</topology>
    </subcellularLocation>
</comment>
<evidence type="ECO:0000256" key="1">
    <source>
        <dbReference type="ARBA" id="ARBA00004651"/>
    </source>
</evidence>
<feature type="transmembrane region" description="Helical" evidence="6">
    <location>
        <begin position="189"/>
        <end position="208"/>
    </location>
</feature>
<keyword evidence="4 6" id="KW-1133">Transmembrane helix</keyword>
<protein>
    <submittedName>
        <fullName evidence="7">Inner-membrane translocator</fullName>
    </submittedName>
</protein>
<feature type="transmembrane region" description="Helical" evidence="6">
    <location>
        <begin position="214"/>
        <end position="233"/>
    </location>
</feature>
<dbReference type="InterPro" id="IPR001851">
    <property type="entry name" value="ABC_transp_permease"/>
</dbReference>
<keyword evidence="5 6" id="KW-0472">Membrane</keyword>
<accession>A0A6F9E5Z7</accession>
<dbReference type="CDD" id="cd06580">
    <property type="entry name" value="TM_PBP1_transp_TpRbsC_like"/>
    <property type="match status" value="1"/>
</dbReference>
<gene>
    <name evidence="7" type="ORF">COOX1_1339</name>
</gene>
<evidence type="ECO:0000256" key="2">
    <source>
        <dbReference type="ARBA" id="ARBA00022475"/>
    </source>
</evidence>
<feature type="transmembrane region" description="Helical" evidence="6">
    <location>
        <begin position="86"/>
        <end position="106"/>
    </location>
</feature>
<dbReference type="RefSeq" id="WP_013075989.1">
    <property type="nucleotide sequence ID" value="NZ_CP047971.1"/>
</dbReference>
<dbReference type="Proteomes" id="UP000502196">
    <property type="component" value="Chromosome"/>
</dbReference>